<comment type="caution">
    <text evidence="1">The sequence shown here is derived from an EMBL/GenBank/DDBJ whole genome shotgun (WGS) entry which is preliminary data.</text>
</comment>
<keyword evidence="2" id="KW-1185">Reference proteome</keyword>
<name>A0AAD3RYB0_NEPGR</name>
<proteinExistence type="predicted"/>
<dbReference type="EMBL" id="BSYO01000002">
    <property type="protein sequence ID" value="GMH00651.1"/>
    <property type="molecule type" value="Genomic_DNA"/>
</dbReference>
<sequence>MYPGIVGPKSRERLTWAWAIDGEVGLRCRTVVDRKRGIVGDRAAEIRLKCISANENGISFACFGQTKTKSLISWPMRGGAEMDVGVESVAKNREMATEMTDSCNWMPRWYYQGAR</sequence>
<evidence type="ECO:0000313" key="1">
    <source>
        <dbReference type="EMBL" id="GMH00651.1"/>
    </source>
</evidence>
<dbReference type="Proteomes" id="UP001279734">
    <property type="component" value="Unassembled WGS sequence"/>
</dbReference>
<protein>
    <submittedName>
        <fullName evidence="1">Uncharacterized protein</fullName>
    </submittedName>
</protein>
<dbReference type="AlphaFoldDB" id="A0AAD3RYB0"/>
<gene>
    <name evidence="1" type="ORF">Nepgr_002490</name>
</gene>
<organism evidence="1 2">
    <name type="scientific">Nepenthes gracilis</name>
    <name type="common">Slender pitcher plant</name>
    <dbReference type="NCBI Taxonomy" id="150966"/>
    <lineage>
        <taxon>Eukaryota</taxon>
        <taxon>Viridiplantae</taxon>
        <taxon>Streptophyta</taxon>
        <taxon>Embryophyta</taxon>
        <taxon>Tracheophyta</taxon>
        <taxon>Spermatophyta</taxon>
        <taxon>Magnoliopsida</taxon>
        <taxon>eudicotyledons</taxon>
        <taxon>Gunneridae</taxon>
        <taxon>Pentapetalae</taxon>
        <taxon>Caryophyllales</taxon>
        <taxon>Nepenthaceae</taxon>
        <taxon>Nepenthes</taxon>
    </lineage>
</organism>
<evidence type="ECO:0000313" key="2">
    <source>
        <dbReference type="Proteomes" id="UP001279734"/>
    </source>
</evidence>
<reference evidence="1" key="1">
    <citation type="submission" date="2023-05" db="EMBL/GenBank/DDBJ databases">
        <title>Nepenthes gracilis genome sequencing.</title>
        <authorList>
            <person name="Fukushima K."/>
        </authorList>
    </citation>
    <scope>NUCLEOTIDE SEQUENCE</scope>
    <source>
        <strain evidence="1">SING2019-196</strain>
    </source>
</reference>
<accession>A0AAD3RYB0</accession>